<dbReference type="VEuPathDB" id="VectorBase:ASTEI11718"/>
<keyword evidence="2" id="KW-1185">Reference proteome</keyword>
<evidence type="ECO:0008006" key="3">
    <source>
        <dbReference type="Google" id="ProtNLM"/>
    </source>
</evidence>
<dbReference type="STRING" id="30069.A0A182YTD2"/>
<dbReference type="Proteomes" id="UP000076408">
    <property type="component" value="Unassembled WGS sequence"/>
</dbReference>
<dbReference type="EnsemblMetazoa" id="ASTEI11718-RA">
    <property type="protein sequence ID" value="ASTEI11718-PA"/>
    <property type="gene ID" value="ASTEI11718"/>
</dbReference>
<accession>A0A182YTD2</accession>
<evidence type="ECO:0000313" key="1">
    <source>
        <dbReference type="EnsemblMetazoa" id="ASTEI11718-PA"/>
    </source>
</evidence>
<proteinExistence type="predicted"/>
<dbReference type="AlphaFoldDB" id="A0A182YTD2"/>
<sequence>MTARRRLQRDRCLASREQLKATYVTTRSDLKREIKASKRRCFLELCAEIARKPCGFAYKTVMRKAKTRKEPVERCPEKLKGIIAQLFPEQEPPQLSFAFSTPESVLEPITIDEVLKIAEHFKPEKAPGPDGIPKCSRPYCRAL</sequence>
<reference evidence="1" key="2">
    <citation type="submission" date="2020-05" db="UniProtKB">
        <authorList>
            <consortium name="EnsemblMetazoa"/>
        </authorList>
    </citation>
    <scope>IDENTIFICATION</scope>
    <source>
        <strain evidence="1">Indian</strain>
    </source>
</reference>
<protein>
    <recommendedName>
        <fullName evidence="3">Reverse transcriptase domain-containing protein</fullName>
    </recommendedName>
</protein>
<reference evidence="2" key="1">
    <citation type="journal article" date="2014" name="Genome Biol.">
        <title>Genome analysis of a major urban malaria vector mosquito, Anopheles stephensi.</title>
        <authorList>
            <person name="Jiang X."/>
            <person name="Peery A."/>
            <person name="Hall A.B."/>
            <person name="Sharma A."/>
            <person name="Chen X.G."/>
            <person name="Waterhouse R.M."/>
            <person name="Komissarov A."/>
            <person name="Riehle M.M."/>
            <person name="Shouche Y."/>
            <person name="Sharakhova M.V."/>
            <person name="Lawson D."/>
            <person name="Pakpour N."/>
            <person name="Arensburger P."/>
            <person name="Davidson V.L."/>
            <person name="Eiglmeier K."/>
            <person name="Emrich S."/>
            <person name="George P."/>
            <person name="Kennedy R.C."/>
            <person name="Mane S.P."/>
            <person name="Maslen G."/>
            <person name="Oringanje C."/>
            <person name="Qi Y."/>
            <person name="Settlage R."/>
            <person name="Tojo M."/>
            <person name="Tubio J.M."/>
            <person name="Unger M.F."/>
            <person name="Wang B."/>
            <person name="Vernick K.D."/>
            <person name="Ribeiro J.M."/>
            <person name="James A.A."/>
            <person name="Michel K."/>
            <person name="Riehle M.A."/>
            <person name="Luckhart S."/>
            <person name="Sharakhov I.V."/>
            <person name="Tu Z."/>
        </authorList>
    </citation>
    <scope>NUCLEOTIDE SEQUENCE [LARGE SCALE GENOMIC DNA]</scope>
    <source>
        <strain evidence="2">Indian</strain>
    </source>
</reference>
<organism evidence="1 2">
    <name type="scientific">Anopheles stephensi</name>
    <name type="common">Indo-Pakistan malaria mosquito</name>
    <dbReference type="NCBI Taxonomy" id="30069"/>
    <lineage>
        <taxon>Eukaryota</taxon>
        <taxon>Metazoa</taxon>
        <taxon>Ecdysozoa</taxon>
        <taxon>Arthropoda</taxon>
        <taxon>Hexapoda</taxon>
        <taxon>Insecta</taxon>
        <taxon>Pterygota</taxon>
        <taxon>Neoptera</taxon>
        <taxon>Endopterygota</taxon>
        <taxon>Diptera</taxon>
        <taxon>Nematocera</taxon>
        <taxon>Culicoidea</taxon>
        <taxon>Culicidae</taxon>
        <taxon>Anophelinae</taxon>
        <taxon>Anopheles</taxon>
    </lineage>
</organism>
<dbReference type="OMA" id="CFLELCA"/>
<evidence type="ECO:0000313" key="2">
    <source>
        <dbReference type="Proteomes" id="UP000076408"/>
    </source>
</evidence>
<name>A0A182YTD2_ANOST</name>